<gene>
    <name evidence="2" type="ORF">UFOVP204_87</name>
</gene>
<dbReference type="InterPro" id="IPR000209">
    <property type="entry name" value="Peptidase_S8/S53_dom"/>
</dbReference>
<dbReference type="EMBL" id="LR798257">
    <property type="protein sequence ID" value="CAB5218205.1"/>
    <property type="molecule type" value="Genomic_DNA"/>
</dbReference>
<dbReference type="GO" id="GO:0006508">
    <property type="term" value="P:proteolysis"/>
    <property type="evidence" value="ECO:0007669"/>
    <property type="project" value="InterPro"/>
</dbReference>
<organism evidence="2">
    <name type="scientific">uncultured Caudovirales phage</name>
    <dbReference type="NCBI Taxonomy" id="2100421"/>
    <lineage>
        <taxon>Viruses</taxon>
        <taxon>Duplodnaviria</taxon>
        <taxon>Heunggongvirae</taxon>
        <taxon>Uroviricota</taxon>
        <taxon>Caudoviricetes</taxon>
        <taxon>Peduoviridae</taxon>
        <taxon>Maltschvirus</taxon>
        <taxon>Maltschvirus maltsch</taxon>
    </lineage>
</organism>
<dbReference type="GO" id="GO:0004252">
    <property type="term" value="F:serine-type endopeptidase activity"/>
    <property type="evidence" value="ECO:0007669"/>
    <property type="project" value="InterPro"/>
</dbReference>
<accession>A0A6J7WNI1</accession>
<dbReference type="SUPFAM" id="SSF52743">
    <property type="entry name" value="Subtilisin-like"/>
    <property type="match status" value="1"/>
</dbReference>
<sequence length="295" mass="31201">MKKIKNIVTFVGMIAIVAYFVLIGTGVVHAASTQSNIVIIDTGYDPNVASFKDKVIYEKCINWIQATCPNGKLTMDGAGSAQLTPKQLGTGTAMHGTEMMLDSIAINPNSKFIFIRAFSVGNIVMAPLDSDVVNILNWVNANKEAYNIGAVTMSFGRHITTACQNNAQLTTAVSQLKSANIPVIAAAGNNYDYSHIDFPACNTGIISVGASINGIHQLYSNAGSGLTFDALGQIGSSNGTSTAAQVFGAAWVAIHQAKPSLSYDQEFALIQKTSTQSGNQYVKNIPTLNLDGALK</sequence>
<protein>
    <submittedName>
        <fullName evidence="2">Peptidases_S8_S53 domain containing protein</fullName>
    </submittedName>
</protein>
<reference evidence="2" key="1">
    <citation type="submission" date="2020-05" db="EMBL/GenBank/DDBJ databases">
        <authorList>
            <person name="Chiriac C."/>
            <person name="Salcher M."/>
            <person name="Ghai R."/>
            <person name="Kavagutti S V."/>
        </authorList>
    </citation>
    <scope>NUCLEOTIDE SEQUENCE</scope>
</reference>
<dbReference type="Pfam" id="PF00082">
    <property type="entry name" value="Peptidase_S8"/>
    <property type="match status" value="1"/>
</dbReference>
<evidence type="ECO:0000313" key="2">
    <source>
        <dbReference type="EMBL" id="CAB5218205.1"/>
    </source>
</evidence>
<dbReference type="Gene3D" id="3.40.50.200">
    <property type="entry name" value="Peptidase S8/S53 domain"/>
    <property type="match status" value="1"/>
</dbReference>
<dbReference type="InterPro" id="IPR036852">
    <property type="entry name" value="Peptidase_S8/S53_dom_sf"/>
</dbReference>
<name>A0A6J7WNI1_9CAUD</name>
<evidence type="ECO:0000259" key="1">
    <source>
        <dbReference type="Pfam" id="PF00082"/>
    </source>
</evidence>
<dbReference type="CDD" id="cd00306">
    <property type="entry name" value="Peptidases_S8_S53"/>
    <property type="match status" value="1"/>
</dbReference>
<feature type="domain" description="Peptidase S8/S53" evidence="1">
    <location>
        <begin position="37"/>
        <end position="284"/>
    </location>
</feature>
<proteinExistence type="predicted"/>